<dbReference type="Gene3D" id="1.10.10.2030">
    <property type="entry name" value="DNA/RNA-binding protein Kin17, conserved domain"/>
    <property type="match status" value="1"/>
</dbReference>
<dbReference type="PANTHER" id="PTHR12805:SF0">
    <property type="entry name" value="DNA_RNA-BINDING PROTEIN KIN17"/>
    <property type="match status" value="1"/>
</dbReference>
<feature type="domain" description="DNA/RNA-binding protein Kin17 WH-like" evidence="6">
    <location>
        <begin position="52"/>
        <end position="178"/>
    </location>
</feature>
<feature type="region of interest" description="Disordered" evidence="5">
    <location>
        <begin position="177"/>
        <end position="196"/>
    </location>
</feature>
<feature type="region of interest" description="Disordered" evidence="5">
    <location>
        <begin position="230"/>
        <end position="272"/>
    </location>
</feature>
<dbReference type="GO" id="GO:0005634">
    <property type="term" value="C:nucleus"/>
    <property type="evidence" value="ECO:0007669"/>
    <property type="project" value="TreeGrafter"/>
</dbReference>
<dbReference type="Pfam" id="PF25095">
    <property type="entry name" value="C2H2-zf_KIN17"/>
    <property type="match status" value="1"/>
</dbReference>
<dbReference type="InterPro" id="IPR037321">
    <property type="entry name" value="KIN17-like"/>
</dbReference>
<keyword evidence="7" id="KW-1185">Reference proteome</keyword>
<accession>A0A6J0C5T7</accession>
<feature type="compositionally biased region" description="Basic and acidic residues" evidence="5">
    <location>
        <begin position="249"/>
        <end position="272"/>
    </location>
</feature>
<dbReference type="InterPro" id="IPR041330">
    <property type="entry name" value="KN17_SH3"/>
</dbReference>
<dbReference type="Pfam" id="PF10357">
    <property type="entry name" value="WH_KIN17"/>
    <property type="match status" value="1"/>
</dbReference>
<dbReference type="GO" id="GO:0006974">
    <property type="term" value="P:DNA damage response"/>
    <property type="evidence" value="ECO:0007669"/>
    <property type="project" value="TreeGrafter"/>
</dbReference>
<evidence type="ECO:0000256" key="3">
    <source>
        <dbReference type="ARBA" id="ARBA00022771"/>
    </source>
</evidence>
<organism evidence="8">
    <name type="scientific">Neodiprion lecontei</name>
    <name type="common">Redheaded pine sawfly</name>
    <dbReference type="NCBI Taxonomy" id="441921"/>
    <lineage>
        <taxon>Eukaryota</taxon>
        <taxon>Metazoa</taxon>
        <taxon>Ecdysozoa</taxon>
        <taxon>Arthropoda</taxon>
        <taxon>Hexapoda</taxon>
        <taxon>Insecta</taxon>
        <taxon>Pterygota</taxon>
        <taxon>Neoptera</taxon>
        <taxon>Endopterygota</taxon>
        <taxon>Hymenoptera</taxon>
        <taxon>Tenthredinoidea</taxon>
        <taxon>Diprionidae</taxon>
        <taxon>Diprioninae</taxon>
        <taxon>Neodiprion</taxon>
    </lineage>
</organism>
<dbReference type="Proteomes" id="UP000829291">
    <property type="component" value="Chromosome 1"/>
</dbReference>
<gene>
    <name evidence="8" type="primary">LOC107225697</name>
</gene>
<keyword evidence="2" id="KW-0479">Metal-binding</keyword>
<dbReference type="Gene3D" id="2.30.30.140">
    <property type="match status" value="1"/>
</dbReference>
<evidence type="ECO:0000313" key="7">
    <source>
        <dbReference type="Proteomes" id="UP000829291"/>
    </source>
</evidence>
<dbReference type="Pfam" id="PF25092">
    <property type="entry name" value="SH3_KIN17_C"/>
    <property type="match status" value="1"/>
</dbReference>
<dbReference type="Pfam" id="PF18131">
    <property type="entry name" value="KN17_SH3"/>
    <property type="match status" value="1"/>
</dbReference>
<dbReference type="PANTHER" id="PTHR12805">
    <property type="entry name" value="KIN17 KIN, ANTIGENIC DETERMINANT OF RECA PROTEIN HOMOLOG"/>
    <property type="match status" value="1"/>
</dbReference>
<dbReference type="RefSeq" id="XP_015521729.1">
    <property type="nucleotide sequence ID" value="XM_015666243.2"/>
</dbReference>
<dbReference type="Gene3D" id="2.30.30.30">
    <property type="match status" value="1"/>
</dbReference>
<reference evidence="8" key="1">
    <citation type="submission" date="2025-08" db="UniProtKB">
        <authorList>
            <consortium name="RefSeq"/>
        </authorList>
    </citation>
    <scope>IDENTIFICATION</scope>
    <source>
        <tissue evidence="8">Thorax and Abdomen</tissue>
    </source>
</reference>
<dbReference type="AlphaFoldDB" id="A0A6J0C5T7"/>
<dbReference type="GO" id="GO:0008270">
    <property type="term" value="F:zinc ion binding"/>
    <property type="evidence" value="ECO:0007669"/>
    <property type="project" value="UniProtKB-KW"/>
</dbReference>
<dbReference type="SUPFAM" id="SSF57667">
    <property type="entry name" value="beta-beta-alpha zinc fingers"/>
    <property type="match status" value="1"/>
</dbReference>
<evidence type="ECO:0000256" key="2">
    <source>
        <dbReference type="ARBA" id="ARBA00022723"/>
    </source>
</evidence>
<dbReference type="GeneID" id="107225697"/>
<dbReference type="CTD" id="40242"/>
<comment type="similarity">
    <text evidence="1">Belongs to the KIN17 family.</text>
</comment>
<dbReference type="GO" id="GO:0003690">
    <property type="term" value="F:double-stranded DNA binding"/>
    <property type="evidence" value="ECO:0007669"/>
    <property type="project" value="TreeGrafter"/>
</dbReference>
<dbReference type="SMART" id="SM01253">
    <property type="entry name" value="Kin17_mid"/>
    <property type="match status" value="1"/>
</dbReference>
<evidence type="ECO:0000259" key="6">
    <source>
        <dbReference type="SMART" id="SM01253"/>
    </source>
</evidence>
<protein>
    <submittedName>
        <fullName evidence="8">DNA/RNA-binding protein KIN17</fullName>
    </submittedName>
</protein>
<dbReference type="KEGG" id="nlo:107225697"/>
<evidence type="ECO:0000256" key="4">
    <source>
        <dbReference type="ARBA" id="ARBA00022833"/>
    </source>
</evidence>
<dbReference type="FunFam" id="1.10.10.2030:FF:000001">
    <property type="entry name" value="DNA/RNA-binding protein KIN17, putative"/>
    <property type="match status" value="1"/>
</dbReference>
<name>A0A6J0C5T7_NEOLC</name>
<dbReference type="InParanoid" id="A0A6J0C5T7"/>
<dbReference type="InterPro" id="IPR056767">
    <property type="entry name" value="C2H2-Znf_KIN17"/>
</dbReference>
<dbReference type="InterPro" id="IPR014722">
    <property type="entry name" value="Rib_uL2_dom2"/>
</dbReference>
<dbReference type="InterPro" id="IPR038254">
    <property type="entry name" value="KIN17_WH-like_sf"/>
</dbReference>
<dbReference type="InterPro" id="IPR019447">
    <property type="entry name" value="DNA/RNA-bd_Kin17_WH-like_dom"/>
</dbReference>
<evidence type="ECO:0000256" key="5">
    <source>
        <dbReference type="SAM" id="MobiDB-lite"/>
    </source>
</evidence>
<keyword evidence="3" id="KW-0863">Zinc-finger</keyword>
<dbReference type="InterPro" id="IPR041995">
    <property type="entry name" value="KOW_KIN17"/>
</dbReference>
<dbReference type="FunCoup" id="A0A6J0C5T7">
    <property type="interactions" value="2639"/>
</dbReference>
<dbReference type="GO" id="GO:0006260">
    <property type="term" value="P:DNA replication"/>
    <property type="evidence" value="ECO:0007669"/>
    <property type="project" value="TreeGrafter"/>
</dbReference>
<proteinExistence type="inferred from homology"/>
<dbReference type="OrthoDB" id="10266249at2759"/>
<sequence length="401" mass="46537">MGKHEVGTPKYIANKIKAKGLQKLRWYCQMCQKQCRDENGFKCHTMSESHQRQLLLFADNAGKYMDEFSREFSQGYVNLLKRQFGTKRVPANRVYQDYIADRDHIHMNATKWLSLTGFVKWLGRSGQCVVDETEKGWFVTYIDRDPETLAAQEKKAKKEKMDKDDQERMMDFIEKQVERGRQETDEDSCEFKKPLERPEQDKPLVLELKLKPKPVPVVGPSVSFTFDSKLKKKRGNSGADEQLSEYEYESNKKIKREQRDEKNEKKKNATDIKSEKEEGWLRAGLVVKVVTRSLGEKYHRAKGVVQLPEDKSPCCIARVKLTSPTEVKDHVLRLDQEHLETVIPAIGKPVTILRGKFQGTMAALRKLRLEEFSVDVELLERDKGLLVKRLPYEDVCKFSNS</sequence>
<dbReference type="InterPro" id="IPR036236">
    <property type="entry name" value="Znf_C2H2_sf"/>
</dbReference>
<evidence type="ECO:0000256" key="1">
    <source>
        <dbReference type="ARBA" id="ARBA00008517"/>
    </source>
</evidence>
<keyword evidence="4" id="KW-0862">Zinc</keyword>
<evidence type="ECO:0000313" key="8">
    <source>
        <dbReference type="RefSeq" id="XP_015521729.1"/>
    </source>
</evidence>